<dbReference type="GeneID" id="25910009"/>
<evidence type="ECO:0000313" key="3">
    <source>
        <dbReference type="EMBL" id="KNC78049.1"/>
    </source>
</evidence>
<dbReference type="Proteomes" id="UP000054560">
    <property type="component" value="Unassembled WGS sequence"/>
</dbReference>
<gene>
    <name evidence="3" type="ORF">SARC_09505</name>
</gene>
<proteinExistence type="predicted"/>
<accession>A0A0L0FMR2</accession>
<feature type="compositionally biased region" description="Acidic residues" evidence="1">
    <location>
        <begin position="25"/>
        <end position="40"/>
    </location>
</feature>
<feature type="compositionally biased region" description="Polar residues" evidence="1">
    <location>
        <begin position="15"/>
        <end position="24"/>
    </location>
</feature>
<evidence type="ECO:0000313" key="4">
    <source>
        <dbReference type="Proteomes" id="UP000054560"/>
    </source>
</evidence>
<dbReference type="AlphaFoldDB" id="A0A0L0FMR2"/>
<evidence type="ECO:0000256" key="1">
    <source>
        <dbReference type="SAM" id="MobiDB-lite"/>
    </source>
</evidence>
<dbReference type="EMBL" id="KQ242568">
    <property type="protein sequence ID" value="KNC78049.1"/>
    <property type="molecule type" value="Genomic_DNA"/>
</dbReference>
<reference evidence="3 4" key="1">
    <citation type="submission" date="2011-02" db="EMBL/GenBank/DDBJ databases">
        <title>The Genome Sequence of Sphaeroforma arctica JP610.</title>
        <authorList>
            <consortium name="The Broad Institute Genome Sequencing Platform"/>
            <person name="Russ C."/>
            <person name="Cuomo C."/>
            <person name="Young S.K."/>
            <person name="Zeng Q."/>
            <person name="Gargeya S."/>
            <person name="Alvarado L."/>
            <person name="Berlin A."/>
            <person name="Chapman S.B."/>
            <person name="Chen Z."/>
            <person name="Freedman E."/>
            <person name="Gellesch M."/>
            <person name="Goldberg J."/>
            <person name="Griggs A."/>
            <person name="Gujja S."/>
            <person name="Heilman E."/>
            <person name="Heiman D."/>
            <person name="Howarth C."/>
            <person name="Mehta T."/>
            <person name="Neiman D."/>
            <person name="Pearson M."/>
            <person name="Roberts A."/>
            <person name="Saif S."/>
            <person name="Shea T."/>
            <person name="Shenoy N."/>
            <person name="Sisk P."/>
            <person name="Stolte C."/>
            <person name="Sykes S."/>
            <person name="White J."/>
            <person name="Yandava C."/>
            <person name="Burger G."/>
            <person name="Gray M.W."/>
            <person name="Holland P.W.H."/>
            <person name="King N."/>
            <person name="Lang F.B.F."/>
            <person name="Roger A.J."/>
            <person name="Ruiz-Trillo I."/>
            <person name="Haas B."/>
            <person name="Nusbaum C."/>
            <person name="Birren B."/>
        </authorList>
    </citation>
    <scope>NUCLEOTIDE SEQUENCE [LARGE SCALE GENOMIC DNA]</scope>
    <source>
        <strain evidence="3 4">JP610</strain>
    </source>
</reference>
<protein>
    <submittedName>
        <fullName evidence="3">Uncharacterized protein</fullName>
    </submittedName>
</protein>
<keyword evidence="2" id="KW-0812">Transmembrane</keyword>
<organism evidence="3 4">
    <name type="scientific">Sphaeroforma arctica JP610</name>
    <dbReference type="NCBI Taxonomy" id="667725"/>
    <lineage>
        <taxon>Eukaryota</taxon>
        <taxon>Ichthyosporea</taxon>
        <taxon>Ichthyophonida</taxon>
        <taxon>Sphaeroforma</taxon>
    </lineage>
</organism>
<keyword evidence="4" id="KW-1185">Reference proteome</keyword>
<dbReference type="RefSeq" id="XP_014151951.1">
    <property type="nucleotide sequence ID" value="XM_014296476.1"/>
</dbReference>
<keyword evidence="2" id="KW-0472">Membrane</keyword>
<feature type="transmembrane region" description="Helical" evidence="2">
    <location>
        <begin position="110"/>
        <end position="137"/>
    </location>
</feature>
<keyword evidence="2" id="KW-1133">Transmembrane helix</keyword>
<feature type="region of interest" description="Disordered" evidence="1">
    <location>
        <begin position="1"/>
        <end position="86"/>
    </location>
</feature>
<evidence type="ECO:0000256" key="2">
    <source>
        <dbReference type="SAM" id="Phobius"/>
    </source>
</evidence>
<name>A0A0L0FMR2_9EUKA</name>
<sequence length="898" mass="98574">MTATETAALEMQSGLAHTSVNTPVSDDDGYNSFSDDDETESSGLLPVDGEGETTDGDTYTHADMQNTDIDTQDVHRDAYDDDDDDVEEPGFTVKKDNWFTRKRTVALLPWLLFVMMLTCLFLLLSVIVGCWLGAIYARHAAAQFDTFSASNMQVTGLGYPGVQVETDVAVWGIPSFVSLEIEPAQVYLYLPTPTSAHTGADAVEGDTEGLCIQPPVVDAESQLALAPSPISPDTRIDTHARETTDTHTVTGLGTGDDMVFASLYIPRIQINGGSGRVHAVSPLTLRNTTLLTPQFAQEMVDGQRAVCFATRVSVGVKLLFGKVNLLFDVDLNKRVSVRDKTSPFAHVMPYSVYEMLPWLHAPLHKLGLDAPLKWILDPEVSHNSSGDVQSALSHTAQTHATHLSVSEQTVVSGQDGRGHATYAQTYTSPGTPTKLQATVHEGMRMLSQYNSTVQHGVEWWHRNGEASAELSRDVLSVLLKNEGRAEDVMQLGSGVLLAMERTVGPNTPDSDFNKTIMQPAERALKQLDSDWAELVLAANSTIEWTVDNAQWLAENGTAVIAWTYKERDLTGRIVKGLALWAKLNAAWLGKLLSTTFDRIVKPNWDLLAQSMVVVGDFVHAQAPSMVCLPTWGMQMVALVKNFEEAGPVPWLQNAMQQVLDGVRRVTADVHGLVDERARYLLTHGLTLADFLYGSAGSLANLLNTIYDVGDAILRVNVKEECVNAEFEFQGFFTDPQEVVGGKLNHTLSVWLSDLINRFLTLWMNFRKVVKTEIMSSVELRAAETVISGCKAAGIDLEQIIKDEVGSIAAYIFSNLSPQSLIKVLVWGKSNSMFEGYLVAIIQKVVSHWDLGSLMSKLYQYARVVVAYNNAVVGAIWKHIDHPEIAANTYLADENLRNG</sequence>